<dbReference type="EMBL" id="JROM01000045">
    <property type="protein sequence ID" value="KHE73868.1"/>
    <property type="molecule type" value="Genomic_DNA"/>
</dbReference>
<evidence type="ECO:0000259" key="3">
    <source>
        <dbReference type="PROSITE" id="PS50006"/>
    </source>
</evidence>
<dbReference type="InterPro" id="IPR008984">
    <property type="entry name" value="SMAD_FHA_dom_sf"/>
</dbReference>
<accession>A0A0B0D8Z0</accession>
<dbReference type="Gene3D" id="3.30.2320.60">
    <property type="entry name" value="FhaA, phosphopeptide-binding domain (DUF3662)"/>
    <property type="match status" value="1"/>
</dbReference>
<gene>
    <name evidence="4" type="ORF">AS25_10640</name>
</gene>
<dbReference type="STRING" id="223184.AS25_10640"/>
<dbReference type="InterPro" id="IPR050923">
    <property type="entry name" value="Cell_Proc_Reg/RNA_Proc"/>
</dbReference>
<name>A0A0B0D8Z0_9MICC</name>
<dbReference type="Proteomes" id="UP000030664">
    <property type="component" value="Unassembled WGS sequence"/>
</dbReference>
<dbReference type="PROSITE" id="PS50006">
    <property type="entry name" value="FHA_DOMAIN"/>
    <property type="match status" value="1"/>
</dbReference>
<evidence type="ECO:0000313" key="5">
    <source>
        <dbReference type="Proteomes" id="UP000030664"/>
    </source>
</evidence>
<evidence type="ECO:0000313" key="4">
    <source>
        <dbReference type="EMBL" id="KHE73868.1"/>
    </source>
</evidence>
<evidence type="ECO:0000256" key="2">
    <source>
        <dbReference type="SAM" id="MobiDB-lite"/>
    </source>
</evidence>
<comment type="caution">
    <text evidence="4">The sequence shown here is derived from an EMBL/GenBank/DDBJ whole genome shotgun (WGS) entry which is preliminary data.</text>
</comment>
<dbReference type="InterPro" id="IPR022128">
    <property type="entry name" value="FhaA_N"/>
</dbReference>
<reference evidence="4 5" key="1">
    <citation type="submission" date="2014-09" db="EMBL/GenBank/DDBJ databases">
        <title>High-quality draft genome sequence of Kocuria marina SO9-6, an actinobacterium isolated from a copper mine.</title>
        <authorList>
            <person name="Castro D.B."/>
            <person name="Pereira L.B."/>
            <person name="Silva M.V."/>
            <person name="Silva B.P."/>
            <person name="Zanardi B.R."/>
            <person name="Carlos C."/>
            <person name="Belgini D.R."/>
            <person name="Limache E.G."/>
            <person name="Lacerda G.V."/>
            <person name="Nery M.B."/>
            <person name="Gomes M.B."/>
            <person name="Souza S."/>
            <person name="Silva T.M."/>
            <person name="Rodrigues V.D."/>
            <person name="Paulino L.C."/>
            <person name="Vicentini R."/>
            <person name="Ferraz L.F."/>
            <person name="Ottoboni L.M."/>
        </authorList>
    </citation>
    <scope>NUCLEOTIDE SEQUENCE [LARGE SCALE GENOMIC DNA]</scope>
    <source>
        <strain evidence="4 5">SO9-6</strain>
    </source>
</reference>
<dbReference type="RefSeq" id="WP_035964964.1">
    <property type="nucleotide sequence ID" value="NZ_JROM01000045.1"/>
</dbReference>
<dbReference type="InterPro" id="IPR000253">
    <property type="entry name" value="FHA_dom"/>
</dbReference>
<feature type="region of interest" description="Disordered" evidence="2">
    <location>
        <begin position="125"/>
        <end position="192"/>
    </location>
</feature>
<dbReference type="InterPro" id="IPR042287">
    <property type="entry name" value="FhaA_N_sf"/>
</dbReference>
<protein>
    <submittedName>
        <fullName evidence="4">Signal peptide protein</fullName>
    </submittedName>
</protein>
<keyword evidence="1" id="KW-0597">Phosphoprotein</keyword>
<dbReference type="eggNOG" id="COG1716">
    <property type="taxonomic scope" value="Bacteria"/>
</dbReference>
<dbReference type="Pfam" id="PF00498">
    <property type="entry name" value="FHA"/>
    <property type="match status" value="1"/>
</dbReference>
<dbReference type="Pfam" id="PF12401">
    <property type="entry name" value="FhaA_N"/>
    <property type="match status" value="1"/>
</dbReference>
<dbReference type="Gene3D" id="2.60.200.20">
    <property type="match status" value="1"/>
</dbReference>
<dbReference type="CDD" id="cd00060">
    <property type="entry name" value="FHA"/>
    <property type="match status" value="1"/>
</dbReference>
<organism evidence="4 5">
    <name type="scientific">Kocuria marina</name>
    <dbReference type="NCBI Taxonomy" id="223184"/>
    <lineage>
        <taxon>Bacteria</taxon>
        <taxon>Bacillati</taxon>
        <taxon>Actinomycetota</taxon>
        <taxon>Actinomycetes</taxon>
        <taxon>Micrococcales</taxon>
        <taxon>Micrococcaceae</taxon>
        <taxon>Kocuria</taxon>
    </lineage>
</organism>
<dbReference type="SUPFAM" id="SSF49879">
    <property type="entry name" value="SMAD/FHA domain"/>
    <property type="match status" value="1"/>
</dbReference>
<feature type="domain" description="FHA" evidence="3">
    <location>
        <begin position="212"/>
        <end position="261"/>
    </location>
</feature>
<feature type="compositionally biased region" description="Basic and acidic residues" evidence="2">
    <location>
        <begin position="150"/>
        <end position="161"/>
    </location>
</feature>
<proteinExistence type="predicted"/>
<evidence type="ECO:0000256" key="1">
    <source>
        <dbReference type="ARBA" id="ARBA00022553"/>
    </source>
</evidence>
<dbReference type="AlphaFoldDB" id="A0A0B0D8Z0"/>
<dbReference type="SMART" id="SM00240">
    <property type="entry name" value="FHA"/>
    <property type="match status" value="1"/>
</dbReference>
<sequence length="291" mass="31598">MGFWTGLESGIEKMVRTAFTAGSRKRVEAVEIASALRRELDQESFTVPAGRTMAPNVFTVEFSDDDFPRAQEWGVQLAEELCDVVIRHARSQAYTLQGAVRVSFTRQSELEAGDFAILSSFERTSTPEVPADAGTSARAPQPPAPAPHARPGEDQAARAADDVAPGHVPGASHDRAPYHGAPYDARTDPAAPQPVPVIEVGTERFTLNADRVSVGRSAQADVTVEDTGVSREHLEIRRQGDHFLAVDLGSTNGSYVDGQRIQGRAQLVDGSVITVGRTRLTFRLMLPRERR</sequence>
<dbReference type="PANTHER" id="PTHR23308">
    <property type="entry name" value="NUCLEAR INHIBITOR OF PROTEIN PHOSPHATASE-1"/>
    <property type="match status" value="1"/>
</dbReference>